<organism evidence="9 10">
    <name type="scientific">Marinicella litoralis</name>
    <dbReference type="NCBI Taxonomy" id="644220"/>
    <lineage>
        <taxon>Bacteria</taxon>
        <taxon>Pseudomonadati</taxon>
        <taxon>Pseudomonadota</taxon>
        <taxon>Gammaproteobacteria</taxon>
        <taxon>Lysobacterales</taxon>
        <taxon>Marinicellaceae</taxon>
        <taxon>Marinicella</taxon>
    </lineage>
</organism>
<keyword evidence="2" id="KW-0479">Metal-binding</keyword>
<name>A0A4R6XJ48_9GAMM</name>
<dbReference type="Pfam" id="PF00749">
    <property type="entry name" value="tRNA-synt_1c"/>
    <property type="match status" value="1"/>
</dbReference>
<dbReference type="Gene3D" id="3.90.800.10">
    <property type="entry name" value="Glutamyl-tRNA Synthetase, Domain 3"/>
    <property type="match status" value="1"/>
</dbReference>
<dbReference type="RefSeq" id="WP_099019852.1">
    <property type="nucleotide sequence ID" value="NZ_NIHB01000004.1"/>
</dbReference>
<dbReference type="AlphaFoldDB" id="A0A4R6XJ48"/>
<keyword evidence="1 7" id="KW-0436">Ligase</keyword>
<dbReference type="InterPro" id="IPR049940">
    <property type="entry name" value="GluQ/Sye"/>
</dbReference>
<dbReference type="PRINTS" id="PR00987">
    <property type="entry name" value="TRNASYNTHGLU"/>
</dbReference>
<dbReference type="PANTHER" id="PTHR43311">
    <property type="entry name" value="GLUTAMATE--TRNA LIGASE"/>
    <property type="match status" value="1"/>
</dbReference>
<dbReference type="GO" id="GO:0008270">
    <property type="term" value="F:zinc ion binding"/>
    <property type="evidence" value="ECO:0007669"/>
    <property type="project" value="InterPro"/>
</dbReference>
<evidence type="ECO:0000256" key="7">
    <source>
        <dbReference type="RuleBase" id="RU363037"/>
    </source>
</evidence>
<sequence>MFDANHYRGRFAPSPTGDLHFGSLVAAIVSYCQAKANNGQWLVRIEDVDETRVVEGADKQIIKTLRRFGMESDLPIIYQTDPDRKAAYASAFKNLEQMNLTYPCVCTRAILKGTDSYPGTCKETQVDLELPHSVRLKVSGESFRFADLFQGHQSQNIQQQCGDFNIKRKDGLFCYQLAVVVDDADQGITEVVRGIDIMDSTGRQMYLNQVLNLPQPQYAHFPVITNVLNNKLSKQNHAKAITSEDPFNTTKMALKLLQQEVPVLNRPSQAELMAFAVTHWQPQKLKGIESIVY</sequence>
<dbReference type="GO" id="GO:0005829">
    <property type="term" value="C:cytosol"/>
    <property type="evidence" value="ECO:0007669"/>
    <property type="project" value="TreeGrafter"/>
</dbReference>
<keyword evidence="5 7" id="KW-0067">ATP-binding</keyword>
<keyword evidence="4" id="KW-0862">Zinc</keyword>
<accession>A0A4R6XJ48</accession>
<gene>
    <name evidence="9" type="ORF">C8D91_2068</name>
</gene>
<proteinExistence type="inferred from homology"/>
<dbReference type="GO" id="GO:0005524">
    <property type="term" value="F:ATP binding"/>
    <property type="evidence" value="ECO:0007669"/>
    <property type="project" value="UniProtKB-KW"/>
</dbReference>
<evidence type="ECO:0000256" key="3">
    <source>
        <dbReference type="ARBA" id="ARBA00022741"/>
    </source>
</evidence>
<keyword evidence="6 7" id="KW-0030">Aminoacyl-tRNA synthetase</keyword>
<evidence type="ECO:0000256" key="5">
    <source>
        <dbReference type="ARBA" id="ARBA00022840"/>
    </source>
</evidence>
<evidence type="ECO:0000259" key="8">
    <source>
        <dbReference type="Pfam" id="PF00749"/>
    </source>
</evidence>
<dbReference type="InterPro" id="IPR000924">
    <property type="entry name" value="Glu/Gln-tRNA-synth"/>
</dbReference>
<dbReference type="InterPro" id="IPR022380">
    <property type="entry name" value="Glu-Q_tRNA(Asp)_Synthase"/>
</dbReference>
<dbReference type="GO" id="GO:0006424">
    <property type="term" value="P:glutamyl-tRNA aminoacylation"/>
    <property type="evidence" value="ECO:0007669"/>
    <property type="project" value="InterPro"/>
</dbReference>
<evidence type="ECO:0000256" key="2">
    <source>
        <dbReference type="ARBA" id="ARBA00022723"/>
    </source>
</evidence>
<keyword evidence="3 7" id="KW-0547">Nucleotide-binding</keyword>
<evidence type="ECO:0000256" key="6">
    <source>
        <dbReference type="ARBA" id="ARBA00023146"/>
    </source>
</evidence>
<feature type="domain" description="Glutamyl/glutaminyl-tRNA synthetase class Ib catalytic" evidence="8">
    <location>
        <begin position="8"/>
        <end position="241"/>
    </location>
</feature>
<dbReference type="GO" id="GO:0004818">
    <property type="term" value="F:glutamate-tRNA ligase activity"/>
    <property type="evidence" value="ECO:0007669"/>
    <property type="project" value="TreeGrafter"/>
</dbReference>
<protein>
    <submittedName>
        <fullName evidence="9">Glutamyl-Q tRNA(Asp) synthetase</fullName>
    </submittedName>
</protein>
<evidence type="ECO:0000313" key="10">
    <source>
        <dbReference type="Proteomes" id="UP000295724"/>
    </source>
</evidence>
<dbReference type="Proteomes" id="UP000295724">
    <property type="component" value="Unassembled WGS sequence"/>
</dbReference>
<comment type="similarity">
    <text evidence="7">Belongs to the class-I aminoacyl-tRNA synthetase family.</text>
</comment>
<comment type="caution">
    <text evidence="9">The sequence shown here is derived from an EMBL/GenBank/DDBJ whole genome shotgun (WGS) entry which is preliminary data.</text>
</comment>
<reference evidence="9 10" key="1">
    <citation type="submission" date="2019-03" db="EMBL/GenBank/DDBJ databases">
        <title>Genomic Encyclopedia of Type Strains, Phase IV (KMG-IV): sequencing the most valuable type-strain genomes for metagenomic binning, comparative biology and taxonomic classification.</title>
        <authorList>
            <person name="Goeker M."/>
        </authorList>
    </citation>
    <scope>NUCLEOTIDE SEQUENCE [LARGE SCALE GENOMIC DNA]</scope>
    <source>
        <strain evidence="9 10">DSM 25488</strain>
    </source>
</reference>
<evidence type="ECO:0000256" key="1">
    <source>
        <dbReference type="ARBA" id="ARBA00022598"/>
    </source>
</evidence>
<dbReference type="InterPro" id="IPR020058">
    <property type="entry name" value="Glu/Gln-tRNA-synth_Ib_cat-dom"/>
</dbReference>
<dbReference type="Gene3D" id="3.40.50.620">
    <property type="entry name" value="HUPs"/>
    <property type="match status" value="1"/>
</dbReference>
<dbReference type="OrthoDB" id="9807503at2"/>
<dbReference type="GO" id="GO:0006400">
    <property type="term" value="P:tRNA modification"/>
    <property type="evidence" value="ECO:0007669"/>
    <property type="project" value="InterPro"/>
</dbReference>
<dbReference type="NCBIfam" id="TIGR03838">
    <property type="entry name" value="queuosine_YadB"/>
    <property type="match status" value="1"/>
</dbReference>
<evidence type="ECO:0000313" key="9">
    <source>
        <dbReference type="EMBL" id="TDR19512.1"/>
    </source>
</evidence>
<dbReference type="InterPro" id="IPR014729">
    <property type="entry name" value="Rossmann-like_a/b/a_fold"/>
</dbReference>
<dbReference type="SUPFAM" id="SSF52374">
    <property type="entry name" value="Nucleotidylyl transferase"/>
    <property type="match status" value="1"/>
</dbReference>
<dbReference type="EMBL" id="SNZB01000004">
    <property type="protein sequence ID" value="TDR19512.1"/>
    <property type="molecule type" value="Genomic_DNA"/>
</dbReference>
<keyword evidence="10" id="KW-1185">Reference proteome</keyword>
<evidence type="ECO:0000256" key="4">
    <source>
        <dbReference type="ARBA" id="ARBA00022833"/>
    </source>
</evidence>
<keyword evidence="7" id="KW-0648">Protein biosynthesis</keyword>
<dbReference type="PANTHER" id="PTHR43311:SF1">
    <property type="entry name" value="GLUTAMYL-Q TRNA(ASP) SYNTHETASE"/>
    <property type="match status" value="1"/>
</dbReference>
<dbReference type="NCBIfam" id="NF004314">
    <property type="entry name" value="PRK05710.1-3"/>
    <property type="match status" value="1"/>
</dbReference>